<evidence type="ECO:0000256" key="1">
    <source>
        <dbReference type="SAM" id="Coils"/>
    </source>
</evidence>
<keyword evidence="3" id="KW-1185">Reference proteome</keyword>
<reference evidence="2 3" key="1">
    <citation type="submission" date="2019-03" db="EMBL/GenBank/DDBJ databases">
        <title>Draft genome of Gammaproteobacteria bacterium LSUCC0057, a member of the SAR92 clade.</title>
        <authorList>
            <person name="Lanclos V.C."/>
            <person name="Doiron C."/>
            <person name="Henson M.W."/>
            <person name="Thrash J.C."/>
        </authorList>
    </citation>
    <scope>NUCLEOTIDE SEQUENCE [LARGE SCALE GENOMIC DNA]</scope>
    <source>
        <strain evidence="2 3">LSUCC0057</strain>
    </source>
</reference>
<evidence type="ECO:0000313" key="2">
    <source>
        <dbReference type="EMBL" id="TFH68050.1"/>
    </source>
</evidence>
<dbReference type="Proteomes" id="UP000298133">
    <property type="component" value="Unassembled WGS sequence"/>
</dbReference>
<protein>
    <submittedName>
        <fullName evidence="2">TIGR02449 family protein</fullName>
    </submittedName>
</protein>
<gene>
    <name evidence="2" type="ORF">E3W66_07340</name>
</gene>
<keyword evidence="1" id="KW-0175">Coiled coil</keyword>
<dbReference type="NCBIfam" id="TIGR02449">
    <property type="entry name" value="TIGR02449 family protein"/>
    <property type="match status" value="1"/>
</dbReference>
<proteinExistence type="predicted"/>
<accession>A0A4Y8UH98</accession>
<sequence>MADQDSSIVAKLDRLVALCAQMQRDNQQLLERQTALLTERSQLVEQNELARQKIELMINRLRGLNADQ</sequence>
<dbReference type="AlphaFoldDB" id="A0A4Y8UH98"/>
<evidence type="ECO:0000313" key="3">
    <source>
        <dbReference type="Proteomes" id="UP000298133"/>
    </source>
</evidence>
<dbReference type="InterPro" id="IPR012662">
    <property type="entry name" value="CHP02449"/>
</dbReference>
<dbReference type="EMBL" id="SPIA01000002">
    <property type="protein sequence ID" value="TFH68050.1"/>
    <property type="molecule type" value="Genomic_DNA"/>
</dbReference>
<feature type="coiled-coil region" evidence="1">
    <location>
        <begin position="12"/>
        <end position="67"/>
    </location>
</feature>
<name>A0A4Y8UH98_9GAMM</name>
<organism evidence="2 3">
    <name type="scientific">Gammaproteobacteria bacterium LSUCC0057</name>
    <dbReference type="NCBI Taxonomy" id="2559237"/>
    <lineage>
        <taxon>Bacteria</taxon>
        <taxon>Pseudomonadati</taxon>
        <taxon>Pseudomonadota</taxon>
        <taxon>Gammaproteobacteria</taxon>
        <taxon>Cellvibrionales</taxon>
        <taxon>Porticoccaceae</taxon>
        <taxon>SAR92 clade</taxon>
    </lineage>
</organism>
<comment type="caution">
    <text evidence="2">The sequence shown here is derived from an EMBL/GenBank/DDBJ whole genome shotgun (WGS) entry which is preliminary data.</text>
</comment>
<dbReference type="OrthoDB" id="6120894at2"/>